<accession>A0ABD2CRT7</accession>
<dbReference type="AlphaFoldDB" id="A0ABD2CRT7"/>
<reference evidence="2 3" key="1">
    <citation type="journal article" date="2024" name="Ann. Entomol. Soc. Am.">
        <title>Genomic analyses of the southern and eastern yellowjacket wasps (Hymenoptera: Vespidae) reveal evolutionary signatures of social life.</title>
        <authorList>
            <person name="Catto M.A."/>
            <person name="Caine P.B."/>
            <person name="Orr S.E."/>
            <person name="Hunt B.G."/>
            <person name="Goodisman M.A.D."/>
        </authorList>
    </citation>
    <scope>NUCLEOTIDE SEQUENCE [LARGE SCALE GENOMIC DNA]</scope>
    <source>
        <strain evidence="2">232</strain>
        <tissue evidence="2">Head and thorax</tissue>
    </source>
</reference>
<evidence type="ECO:0000313" key="3">
    <source>
        <dbReference type="Proteomes" id="UP001607303"/>
    </source>
</evidence>
<protein>
    <recommendedName>
        <fullName evidence="4">Secreted protein</fullName>
    </recommendedName>
</protein>
<organism evidence="2 3">
    <name type="scientific">Vespula maculifrons</name>
    <name type="common">Eastern yellow jacket</name>
    <name type="synonym">Wasp</name>
    <dbReference type="NCBI Taxonomy" id="7453"/>
    <lineage>
        <taxon>Eukaryota</taxon>
        <taxon>Metazoa</taxon>
        <taxon>Ecdysozoa</taxon>
        <taxon>Arthropoda</taxon>
        <taxon>Hexapoda</taxon>
        <taxon>Insecta</taxon>
        <taxon>Pterygota</taxon>
        <taxon>Neoptera</taxon>
        <taxon>Endopterygota</taxon>
        <taxon>Hymenoptera</taxon>
        <taxon>Apocrita</taxon>
        <taxon>Aculeata</taxon>
        <taxon>Vespoidea</taxon>
        <taxon>Vespidae</taxon>
        <taxon>Vespinae</taxon>
        <taxon>Vespula</taxon>
    </lineage>
</organism>
<evidence type="ECO:0008006" key="4">
    <source>
        <dbReference type="Google" id="ProtNLM"/>
    </source>
</evidence>
<dbReference type="EMBL" id="JAYRBN010000034">
    <property type="protein sequence ID" value="KAL2747802.1"/>
    <property type="molecule type" value="Genomic_DNA"/>
</dbReference>
<name>A0ABD2CRT7_VESMC</name>
<gene>
    <name evidence="2" type="ORF">V1477_003697</name>
</gene>
<keyword evidence="3" id="KW-1185">Reference proteome</keyword>
<sequence length="205" mass="22747">MLQVLPCAIVLMLVVHADIAAHSTCYGTHGSSKERMTIHANSSSHECPFKSLQGFQVNWKCSGVRLLADVGLSDLCRCYLATRPTTIHPKCDDLRSKFIVGLRLRIDGNEIARYTRELAKNLPIVKSTQTEEASNAKNGERKSSSLISLSRQKHQYVDKMVNGLANVPICASQCVYADMQDTQWALRINNATEEEPSSILEESPI</sequence>
<feature type="signal peptide" evidence="1">
    <location>
        <begin position="1"/>
        <end position="17"/>
    </location>
</feature>
<feature type="chain" id="PRO_5044784584" description="Secreted protein" evidence="1">
    <location>
        <begin position="18"/>
        <end position="205"/>
    </location>
</feature>
<dbReference type="Proteomes" id="UP001607303">
    <property type="component" value="Unassembled WGS sequence"/>
</dbReference>
<proteinExistence type="predicted"/>
<keyword evidence="1" id="KW-0732">Signal</keyword>
<evidence type="ECO:0000313" key="2">
    <source>
        <dbReference type="EMBL" id="KAL2747802.1"/>
    </source>
</evidence>
<evidence type="ECO:0000256" key="1">
    <source>
        <dbReference type="SAM" id="SignalP"/>
    </source>
</evidence>
<comment type="caution">
    <text evidence="2">The sequence shown here is derived from an EMBL/GenBank/DDBJ whole genome shotgun (WGS) entry which is preliminary data.</text>
</comment>